<dbReference type="AlphaFoldDB" id="W2S8J9"/>
<dbReference type="GeneID" id="19977164"/>
<dbReference type="InterPro" id="IPR009081">
    <property type="entry name" value="PP-bd_ACP"/>
</dbReference>
<organism evidence="4 5">
    <name type="scientific">Cyphellophora europaea (strain CBS 101466)</name>
    <name type="common">Phialophora europaea</name>
    <dbReference type="NCBI Taxonomy" id="1220924"/>
    <lineage>
        <taxon>Eukaryota</taxon>
        <taxon>Fungi</taxon>
        <taxon>Dikarya</taxon>
        <taxon>Ascomycota</taxon>
        <taxon>Pezizomycotina</taxon>
        <taxon>Eurotiomycetes</taxon>
        <taxon>Chaetothyriomycetidae</taxon>
        <taxon>Chaetothyriales</taxon>
        <taxon>Cyphellophoraceae</taxon>
        <taxon>Cyphellophora</taxon>
    </lineage>
</organism>
<dbReference type="HOGENOM" id="CLU_002220_0_0_1"/>
<evidence type="ECO:0000256" key="1">
    <source>
        <dbReference type="ARBA" id="ARBA00022450"/>
    </source>
</evidence>
<dbReference type="Gene3D" id="3.40.50.12780">
    <property type="entry name" value="N-terminal domain of ligase-like"/>
    <property type="match status" value="1"/>
</dbReference>
<sequence length="1038" mass="115343">MSNVDVQYGERLLPKVVDDIARNSPDKVFATIPLTSDWRDGSRDVTYRDLSKGVDRAAWWLKENVLSRTQFETLAYTSANDLRYCFFTLGAVKADFKLLLTSPRNSVDGMSALLRNTHCQTWLTSRPAPKLISDCQAHLSISVIEIPDLTDFLDGTVEIERFPFEKAFSEAKQEPFVVLHTSGSTGLPKPVVLKHAGLACIDALRNIPPQPGFDLVQHCFVYDYDSFYVAMPAFHAAGIFMMLAMPAFSGAKVIMDSPASPMTADAVNKVHLHAKPDASLLAPSIWDDLVQNPAYLDNLRGLKGAMWGGGPLTQHTGEVLRNFARIINMYGSTEAMLLPLRVPDQEAFNYFRFYPEYGIEMQPRESGLSELVIHRKPEAERLQAIFTTFPSLSEYSLKDLFSPHPTKAGLWRYEARADDVMVLGNGEKLNPLAMEQIISSVPAVRAVLVVGHARLQTALLVEAVAPPTTLEERASLVAVIKPAIEHANQGCPGYGRLSDSMILFTVLDKPMLRAGKGTIQRQLTLDLYAEEIDQMYAATDLHTLVDLPLEDSDALSQALFDLISKTAQVDIDDYSADFFASGVDSLAALVTMKHIKAAFARRKIDTRLVSTPLFYQNSSIHKLTRKILELYRSGGRAQPDAQGDEDEREMQEMFEKYSDGLLNGQVLKQPRSSATVILTGSTGSLGSYLLHSLISDPGVRQIYCMNRNVDCKDRQVKSNANRGLTTDFNKVTFLQADFSAARIGLKRNQWDAVLSSVTHVIHNAWPVDFNLSLASFAPSLQGVRNLLDFTASAGASMLFISSISTVGNCNKRPIPEQAVKEWKSAQKLGYAQSKLVAERLCDVAASERNIDVAVARVGQVAGPVQHELGSWNQAEWLPTLIASADKMRLLPSSLGAMAAIDWIPVDELAQVLLEKALPGGNDWFHAVNPRRTSWKTMLPVVEQHLNRGNGQHTIQVSYGEWVQELENRASRDDIRENPGFRLLPFYQSLVVEDKENVDVSVEGELFSLDKSMASSQHLAHLQAVQPEWMELWMRQWGY</sequence>
<keyword evidence="1" id="KW-0596">Phosphopantetheine</keyword>
<evidence type="ECO:0000259" key="3">
    <source>
        <dbReference type="PROSITE" id="PS50075"/>
    </source>
</evidence>
<dbReference type="InterPro" id="IPR042099">
    <property type="entry name" value="ANL_N_sf"/>
</dbReference>
<evidence type="ECO:0000313" key="5">
    <source>
        <dbReference type="Proteomes" id="UP000030752"/>
    </source>
</evidence>
<keyword evidence="2" id="KW-0597">Phosphoprotein</keyword>
<dbReference type="eggNOG" id="KOG1178">
    <property type="taxonomic scope" value="Eukaryota"/>
</dbReference>
<dbReference type="InterPro" id="IPR013120">
    <property type="entry name" value="FAR_NAD-bd"/>
</dbReference>
<dbReference type="STRING" id="1220924.W2S8J9"/>
<dbReference type="Gene3D" id="3.40.50.720">
    <property type="entry name" value="NAD(P)-binding Rossmann-like Domain"/>
    <property type="match status" value="1"/>
</dbReference>
<proteinExistence type="predicted"/>
<gene>
    <name evidence="4" type="ORF">HMPREF1541_09825</name>
</gene>
<dbReference type="OrthoDB" id="429813at2759"/>
<evidence type="ECO:0000313" key="4">
    <source>
        <dbReference type="EMBL" id="ETN44950.1"/>
    </source>
</evidence>
<dbReference type="Proteomes" id="UP000030752">
    <property type="component" value="Unassembled WGS sequence"/>
</dbReference>
<feature type="domain" description="Carrier" evidence="3">
    <location>
        <begin position="550"/>
        <end position="631"/>
    </location>
</feature>
<dbReference type="InterPro" id="IPR051414">
    <property type="entry name" value="Adenylate-forming_Reductase"/>
</dbReference>
<keyword evidence="5" id="KW-1185">Reference proteome</keyword>
<dbReference type="SUPFAM" id="SSF51735">
    <property type="entry name" value="NAD(P)-binding Rossmann-fold domains"/>
    <property type="match status" value="1"/>
</dbReference>
<dbReference type="SUPFAM" id="SSF56801">
    <property type="entry name" value="Acetyl-CoA synthetase-like"/>
    <property type="match status" value="1"/>
</dbReference>
<dbReference type="PANTHER" id="PTHR43439:SF2">
    <property type="entry name" value="ENZYME, PUTATIVE (JCVI)-RELATED"/>
    <property type="match status" value="1"/>
</dbReference>
<dbReference type="PROSITE" id="PS00455">
    <property type="entry name" value="AMP_BINDING"/>
    <property type="match status" value="1"/>
</dbReference>
<evidence type="ECO:0000256" key="2">
    <source>
        <dbReference type="ARBA" id="ARBA00022553"/>
    </source>
</evidence>
<dbReference type="Pfam" id="PF00501">
    <property type="entry name" value="AMP-binding"/>
    <property type="match status" value="1"/>
</dbReference>
<dbReference type="PANTHER" id="PTHR43439">
    <property type="entry name" value="PHENYLACETATE-COENZYME A LIGASE"/>
    <property type="match status" value="1"/>
</dbReference>
<dbReference type="InParanoid" id="W2S8J9"/>
<dbReference type="PROSITE" id="PS50075">
    <property type="entry name" value="CARRIER"/>
    <property type="match status" value="1"/>
</dbReference>
<protein>
    <recommendedName>
        <fullName evidence="3">Carrier domain-containing protein</fullName>
    </recommendedName>
</protein>
<dbReference type="InterPro" id="IPR020845">
    <property type="entry name" value="AMP-binding_CS"/>
</dbReference>
<dbReference type="EMBL" id="KB822713">
    <property type="protein sequence ID" value="ETN44950.1"/>
    <property type="molecule type" value="Genomic_DNA"/>
</dbReference>
<reference evidence="4 5" key="1">
    <citation type="submission" date="2013-03" db="EMBL/GenBank/DDBJ databases">
        <title>The Genome Sequence of Phialophora europaea CBS 101466.</title>
        <authorList>
            <consortium name="The Broad Institute Genomics Platform"/>
            <person name="Cuomo C."/>
            <person name="de Hoog S."/>
            <person name="Gorbushina A."/>
            <person name="Walker B."/>
            <person name="Young S.K."/>
            <person name="Zeng Q."/>
            <person name="Gargeya S."/>
            <person name="Fitzgerald M."/>
            <person name="Haas B."/>
            <person name="Abouelleil A."/>
            <person name="Allen A.W."/>
            <person name="Alvarado L."/>
            <person name="Arachchi H.M."/>
            <person name="Berlin A.M."/>
            <person name="Chapman S.B."/>
            <person name="Gainer-Dewar J."/>
            <person name="Goldberg J."/>
            <person name="Griggs A."/>
            <person name="Gujja S."/>
            <person name="Hansen M."/>
            <person name="Howarth C."/>
            <person name="Imamovic A."/>
            <person name="Ireland A."/>
            <person name="Larimer J."/>
            <person name="McCowan C."/>
            <person name="Murphy C."/>
            <person name="Pearson M."/>
            <person name="Poon T.W."/>
            <person name="Priest M."/>
            <person name="Roberts A."/>
            <person name="Saif S."/>
            <person name="Shea T."/>
            <person name="Sisk P."/>
            <person name="Sykes S."/>
            <person name="Wortman J."/>
            <person name="Nusbaum C."/>
            <person name="Birren B."/>
        </authorList>
    </citation>
    <scope>NUCLEOTIDE SEQUENCE [LARGE SCALE GENOMIC DNA]</scope>
    <source>
        <strain evidence="4 5">CBS 101466</strain>
    </source>
</reference>
<dbReference type="InterPro" id="IPR000873">
    <property type="entry name" value="AMP-dep_synth/lig_dom"/>
</dbReference>
<dbReference type="VEuPathDB" id="FungiDB:HMPREF1541_09825"/>
<dbReference type="RefSeq" id="XP_008712720.1">
    <property type="nucleotide sequence ID" value="XM_008714498.1"/>
</dbReference>
<name>W2S8J9_CYPE1</name>
<accession>W2S8J9</accession>
<dbReference type="Pfam" id="PF23562">
    <property type="entry name" value="AMP-binding_C_3"/>
    <property type="match status" value="1"/>
</dbReference>
<dbReference type="Pfam" id="PF07993">
    <property type="entry name" value="NAD_binding_4"/>
    <property type="match status" value="1"/>
</dbReference>
<dbReference type="InterPro" id="IPR036291">
    <property type="entry name" value="NAD(P)-bd_dom_sf"/>
</dbReference>